<keyword evidence="5 11" id="KW-1133">Transmembrane helix</keyword>
<dbReference type="GO" id="GO:0031965">
    <property type="term" value="C:nuclear membrane"/>
    <property type="evidence" value="ECO:0007669"/>
    <property type="project" value="UniProtKB-SubCell"/>
</dbReference>
<dbReference type="PANTHER" id="PTHR12953">
    <property type="entry name" value="MEMBRANE PROTEIN CH1 RELATED"/>
    <property type="match status" value="1"/>
</dbReference>
<evidence type="ECO:0000256" key="11">
    <source>
        <dbReference type="SAM" id="Phobius"/>
    </source>
</evidence>
<keyword evidence="6" id="KW-0175">Coiled coil</keyword>
<evidence type="ECO:0000256" key="10">
    <source>
        <dbReference type="SAM" id="MobiDB-lite"/>
    </source>
</evidence>
<dbReference type="FunFam" id="2.60.120.260:FF:000062">
    <property type="entry name" value="Galactose-binding protein isoform 3"/>
    <property type="match status" value="1"/>
</dbReference>
<keyword evidence="7 11" id="KW-0472">Membrane</keyword>
<dbReference type="AlphaFoldDB" id="A0A9D5HDC6"/>
<dbReference type="Proteomes" id="UP001085076">
    <property type="component" value="Miscellaneous, Linkage group lg05"/>
</dbReference>
<evidence type="ECO:0000256" key="9">
    <source>
        <dbReference type="ARBA" id="ARBA00054046"/>
    </source>
</evidence>
<dbReference type="EMBL" id="JAGGNH010000005">
    <property type="protein sequence ID" value="KAJ0972152.1"/>
    <property type="molecule type" value="Genomic_DNA"/>
</dbReference>
<feature type="region of interest" description="Disordered" evidence="10">
    <location>
        <begin position="285"/>
        <end position="326"/>
    </location>
</feature>
<dbReference type="GO" id="GO:0034975">
    <property type="term" value="P:protein folding in endoplasmic reticulum"/>
    <property type="evidence" value="ECO:0007669"/>
    <property type="project" value="TreeGrafter"/>
</dbReference>
<dbReference type="Gene3D" id="2.60.120.260">
    <property type="entry name" value="Galactose-binding domain-like"/>
    <property type="match status" value="1"/>
</dbReference>
<dbReference type="PANTHER" id="PTHR12953:SF0">
    <property type="entry name" value="SUN DOMAIN-CONTAINING OSSIFICATION FACTOR"/>
    <property type="match status" value="1"/>
</dbReference>
<reference evidence="13" key="1">
    <citation type="submission" date="2021-03" db="EMBL/GenBank/DDBJ databases">
        <authorList>
            <person name="Li Z."/>
            <person name="Yang C."/>
        </authorList>
    </citation>
    <scope>NUCLEOTIDE SEQUENCE</scope>
    <source>
        <strain evidence="13">Dzin_1.0</strain>
        <tissue evidence="13">Leaf</tissue>
    </source>
</reference>
<evidence type="ECO:0000256" key="8">
    <source>
        <dbReference type="ARBA" id="ARBA00023242"/>
    </source>
</evidence>
<keyword evidence="8" id="KW-0539">Nucleus</keyword>
<keyword evidence="4" id="KW-0256">Endoplasmic reticulum</keyword>
<evidence type="ECO:0000313" key="14">
    <source>
        <dbReference type="Proteomes" id="UP001085076"/>
    </source>
</evidence>
<organism evidence="13 14">
    <name type="scientific">Dioscorea zingiberensis</name>
    <dbReference type="NCBI Taxonomy" id="325984"/>
    <lineage>
        <taxon>Eukaryota</taxon>
        <taxon>Viridiplantae</taxon>
        <taxon>Streptophyta</taxon>
        <taxon>Embryophyta</taxon>
        <taxon>Tracheophyta</taxon>
        <taxon>Spermatophyta</taxon>
        <taxon>Magnoliopsida</taxon>
        <taxon>Liliopsida</taxon>
        <taxon>Dioscoreales</taxon>
        <taxon>Dioscoreaceae</taxon>
        <taxon>Dioscorea</taxon>
    </lineage>
</organism>
<feature type="transmembrane region" description="Helical" evidence="11">
    <location>
        <begin position="445"/>
        <end position="463"/>
    </location>
</feature>
<name>A0A9D5HDC6_9LILI</name>
<evidence type="ECO:0000256" key="2">
    <source>
        <dbReference type="ARBA" id="ARBA00004477"/>
    </source>
</evidence>
<accession>A0A9D5HDC6</accession>
<protein>
    <recommendedName>
        <fullName evidence="12">SUN domain-containing protein</fullName>
    </recommendedName>
</protein>
<dbReference type="InterPro" id="IPR008979">
    <property type="entry name" value="Galactose-bd-like_sf"/>
</dbReference>
<evidence type="ECO:0000256" key="1">
    <source>
        <dbReference type="ARBA" id="ARBA00004232"/>
    </source>
</evidence>
<evidence type="ECO:0000313" key="13">
    <source>
        <dbReference type="EMBL" id="KAJ0972152.1"/>
    </source>
</evidence>
<keyword evidence="3 11" id="KW-0812">Transmembrane</keyword>
<dbReference type="InterPro" id="IPR045120">
    <property type="entry name" value="Suco/Slp1-like"/>
</dbReference>
<dbReference type="PROSITE" id="PS51469">
    <property type="entry name" value="SUN"/>
    <property type="match status" value="1"/>
</dbReference>
<comment type="subcellular location">
    <subcellularLocation>
        <location evidence="2">Endoplasmic reticulum membrane</location>
        <topology evidence="2">Multi-pass membrane protein</topology>
    </subcellularLocation>
    <subcellularLocation>
        <location evidence="1">Nucleus membrane</location>
        <topology evidence="1">Multi-pass membrane protein</topology>
    </subcellularLocation>
</comment>
<comment type="caution">
    <text evidence="13">The sequence shown here is derived from an EMBL/GenBank/DDBJ whole genome shotgun (WGS) entry which is preliminary data.</text>
</comment>
<feature type="compositionally biased region" description="Basic and acidic residues" evidence="10">
    <location>
        <begin position="303"/>
        <end position="313"/>
    </location>
</feature>
<feature type="transmembrane region" description="Helical" evidence="11">
    <location>
        <begin position="31"/>
        <end position="48"/>
    </location>
</feature>
<feature type="region of interest" description="Disordered" evidence="10">
    <location>
        <begin position="1"/>
        <end position="21"/>
    </location>
</feature>
<dbReference type="Pfam" id="PF07738">
    <property type="entry name" value="Sad1_UNC"/>
    <property type="match status" value="1"/>
</dbReference>
<dbReference type="OrthoDB" id="266334at2759"/>
<evidence type="ECO:0000256" key="6">
    <source>
        <dbReference type="ARBA" id="ARBA00023054"/>
    </source>
</evidence>
<dbReference type="SUPFAM" id="SSF49785">
    <property type="entry name" value="Galactose-binding domain-like"/>
    <property type="match status" value="1"/>
</dbReference>
<evidence type="ECO:0000256" key="5">
    <source>
        <dbReference type="ARBA" id="ARBA00022989"/>
    </source>
</evidence>
<comment type="function">
    <text evidence="9">Encodes a member of the mid-SUN subfamily of SUN-domain proteins that is localized to both the nuclear envelope and the ER. It is involved in early seed development and nuclear morphology. [TAIR].</text>
</comment>
<sequence>MQRSRKALLQRRAASEKNSISGRTRLRPRCLSPWFFVVGIIFLLNSLISNGNGYKEVYRVETVGKNGRISRVTPLGLDEFKSRATAPKGKPISNKDTVVHRVEPGGKEYNYASATKGAKVLAFNKEAKGASNILDKDKDKYLRNPCSAEEKFVVIELSEETLVDSIEIANFEHYSSNLKDFELLSSLVYPTDHWVKLGNFTAGNVKHAQRFSLQEPNWARYLKLNLLSHYGAEFYCTLSIVEVHGVDAVERMLEDLISVPNSRMEPEEQNKEQILLQEPSDGGLDPFQEVASESEPESQSDNVKLKQEARKNNVPDSTLESKPPQVGRMPGDTVLKILMQKVQALDVNFSVLESYLEELNGRYGRIFKDFDDDIANKDKLLEKIILDIKSLENQRDVFASDIGELLSWKTTASSQLEQLVKDNSILRSEFDKLHDHQVNIENKTLAVIFMSFVFGCLAAAKLFMDLLLRISRIHNSDKFCQKNSAWLVLLLSSVIIAFILAL</sequence>
<proteinExistence type="predicted"/>
<dbReference type="GO" id="GO:0005789">
    <property type="term" value="C:endoplasmic reticulum membrane"/>
    <property type="evidence" value="ECO:0007669"/>
    <property type="project" value="UniProtKB-SubCell"/>
</dbReference>
<gene>
    <name evidence="13" type="ORF">J5N97_020111</name>
</gene>
<reference evidence="13" key="2">
    <citation type="journal article" date="2022" name="Hortic Res">
        <title>The genome of Dioscorea zingiberensis sheds light on the biosynthesis, origin and evolution of the medicinally important diosgenin saponins.</title>
        <authorList>
            <person name="Li Y."/>
            <person name="Tan C."/>
            <person name="Li Z."/>
            <person name="Guo J."/>
            <person name="Li S."/>
            <person name="Chen X."/>
            <person name="Wang C."/>
            <person name="Dai X."/>
            <person name="Yang H."/>
            <person name="Song W."/>
            <person name="Hou L."/>
            <person name="Xu J."/>
            <person name="Tong Z."/>
            <person name="Xu A."/>
            <person name="Yuan X."/>
            <person name="Wang W."/>
            <person name="Yang Q."/>
            <person name="Chen L."/>
            <person name="Sun Z."/>
            <person name="Wang K."/>
            <person name="Pan B."/>
            <person name="Chen J."/>
            <person name="Bao Y."/>
            <person name="Liu F."/>
            <person name="Qi X."/>
            <person name="Gang D.R."/>
            <person name="Wen J."/>
            <person name="Li J."/>
        </authorList>
    </citation>
    <scope>NUCLEOTIDE SEQUENCE</scope>
    <source>
        <strain evidence="13">Dzin_1.0</strain>
    </source>
</reference>
<feature type="domain" description="SUN" evidence="12">
    <location>
        <begin position="88"/>
        <end position="248"/>
    </location>
</feature>
<dbReference type="InterPro" id="IPR012919">
    <property type="entry name" value="SUN_dom"/>
</dbReference>
<evidence type="ECO:0000256" key="7">
    <source>
        <dbReference type="ARBA" id="ARBA00023136"/>
    </source>
</evidence>
<evidence type="ECO:0000259" key="12">
    <source>
        <dbReference type="PROSITE" id="PS51469"/>
    </source>
</evidence>
<evidence type="ECO:0000256" key="3">
    <source>
        <dbReference type="ARBA" id="ARBA00022692"/>
    </source>
</evidence>
<evidence type="ECO:0000256" key="4">
    <source>
        <dbReference type="ARBA" id="ARBA00022824"/>
    </source>
</evidence>
<keyword evidence="14" id="KW-1185">Reference proteome</keyword>
<feature type="transmembrane region" description="Helical" evidence="11">
    <location>
        <begin position="484"/>
        <end position="501"/>
    </location>
</feature>